<comment type="caution">
    <text evidence="10">The sequence shown here is derived from an EMBL/GenBank/DDBJ whole genome shotgun (WGS) entry which is preliminary data.</text>
</comment>
<evidence type="ECO:0000256" key="6">
    <source>
        <dbReference type="ARBA" id="ARBA00023136"/>
    </source>
</evidence>
<dbReference type="Proteomes" id="UP000011666">
    <property type="component" value="Unassembled WGS sequence"/>
</dbReference>
<feature type="transmembrane region" description="Helical" evidence="8">
    <location>
        <begin position="150"/>
        <end position="168"/>
    </location>
</feature>
<evidence type="ECO:0000259" key="9">
    <source>
        <dbReference type="Pfam" id="PF00361"/>
    </source>
</evidence>
<reference evidence="10 11" key="1">
    <citation type="submission" date="2013-01" db="EMBL/GenBank/DDBJ databases">
        <title>Whole genome shotgun sequence of Gordonia soli NBRC 108243.</title>
        <authorList>
            <person name="Isaki-Nakamura S."/>
            <person name="Hosoyama A."/>
            <person name="Tsuchikane K."/>
            <person name="Ando Y."/>
            <person name="Baba S."/>
            <person name="Ohji S."/>
            <person name="Hamada M."/>
            <person name="Tamura T."/>
            <person name="Yamazoe A."/>
            <person name="Yamazaki S."/>
            <person name="Fujita N."/>
        </authorList>
    </citation>
    <scope>NUCLEOTIDE SEQUENCE [LARGE SCALE GENOMIC DNA]</scope>
    <source>
        <strain evidence="10 11">NBRC 108243</strain>
    </source>
</reference>
<feature type="transmembrane region" description="Helical" evidence="8">
    <location>
        <begin position="6"/>
        <end position="26"/>
    </location>
</feature>
<feature type="transmembrane region" description="Helical" evidence="8">
    <location>
        <begin position="419"/>
        <end position="440"/>
    </location>
</feature>
<evidence type="ECO:0000313" key="11">
    <source>
        <dbReference type="Proteomes" id="UP000011666"/>
    </source>
</evidence>
<feature type="transmembrane region" description="Helical" evidence="8">
    <location>
        <begin position="340"/>
        <end position="362"/>
    </location>
</feature>
<keyword evidence="3" id="KW-1003">Cell membrane</keyword>
<dbReference type="PANTHER" id="PTHR42703">
    <property type="entry name" value="NADH DEHYDROGENASE"/>
    <property type="match status" value="1"/>
</dbReference>
<feature type="transmembrane region" description="Helical" evidence="8">
    <location>
        <begin position="488"/>
        <end position="508"/>
    </location>
</feature>
<dbReference type="GO" id="GO:0042773">
    <property type="term" value="P:ATP synthesis coupled electron transport"/>
    <property type="evidence" value="ECO:0007669"/>
    <property type="project" value="InterPro"/>
</dbReference>
<dbReference type="NCBIfam" id="NF009308">
    <property type="entry name" value="PRK12665.1"/>
    <property type="match status" value="1"/>
</dbReference>
<keyword evidence="5 8" id="KW-1133">Transmembrane helix</keyword>
<evidence type="ECO:0000256" key="8">
    <source>
        <dbReference type="SAM" id="Phobius"/>
    </source>
</evidence>
<sequence>MTPDPTWIPVLITMPTLVPMVAAALTLLRGRSPVLQRVVTVAAISVAFVASCLMLYLTNTHGTFAVAIGGWGGKGFPNGPLGITLVVDQLSALMLVVSTIVLLCVVVYAIGQGLRDGGTTQQPVSIFLPTYLILCAGVCNAFLAGDLFNLYVSFEVLLSASFVLLTLGASGERVRAGASYVMVSMVSSLIFLAGIAFAYATTGTLNLAQMAVRLDAVPDGTRNALYAVLLVAFGIKAAVFPLSTWLPDSYPTAPAPVTAVFAGLLTKVGVYAIIRAHTLLFPGGSMDNMLLIAGLLTMLVGIFGAIAQSDVKRLLSFTLVSHIGYMVFGVALSSKLGLSAAIYYVAHHILVQTTLFLVVGLIERQAGSASLRRLGGLLASPLLAALFLIPALNLGGIPPFSGFIGKVALMEAGAEDGSVLAWLLIAGSVITSLLTLYVMARVWTKGFWRARADAPEGELADRAPSALIDESATDASFDDRADVGRMPIAMVVPTAIMVAAGLVLTLWAGPILGFTDRAATDIADRNVYVQSVLGGGDHG</sequence>
<evidence type="ECO:0000256" key="3">
    <source>
        <dbReference type="ARBA" id="ARBA00022475"/>
    </source>
</evidence>
<evidence type="ECO:0000256" key="5">
    <source>
        <dbReference type="ARBA" id="ARBA00022989"/>
    </source>
</evidence>
<evidence type="ECO:0000256" key="7">
    <source>
        <dbReference type="RuleBase" id="RU000320"/>
    </source>
</evidence>
<keyword evidence="6 8" id="KW-0472">Membrane</keyword>
<keyword evidence="4 7" id="KW-0812">Transmembrane</keyword>
<comment type="similarity">
    <text evidence="2">Belongs to the CPA3 antiporters (TC 2.A.63) subunit D family.</text>
</comment>
<organism evidence="10 11">
    <name type="scientific">Gordonia soli NBRC 108243</name>
    <dbReference type="NCBI Taxonomy" id="1223545"/>
    <lineage>
        <taxon>Bacteria</taxon>
        <taxon>Bacillati</taxon>
        <taxon>Actinomycetota</taxon>
        <taxon>Actinomycetes</taxon>
        <taxon>Mycobacteriales</taxon>
        <taxon>Gordoniaceae</taxon>
        <taxon>Gordonia</taxon>
    </lineage>
</organism>
<dbReference type="OrthoDB" id="9768329at2"/>
<proteinExistence type="inferred from homology"/>
<feature type="transmembrane region" description="Helical" evidence="8">
    <location>
        <begin position="253"/>
        <end position="274"/>
    </location>
</feature>
<dbReference type="PANTHER" id="PTHR42703:SF1">
    <property type="entry name" value="NA(+)_H(+) ANTIPORTER SUBUNIT D1"/>
    <property type="match status" value="1"/>
</dbReference>
<feature type="transmembrane region" description="Helical" evidence="8">
    <location>
        <begin position="90"/>
        <end position="111"/>
    </location>
</feature>
<evidence type="ECO:0000313" key="10">
    <source>
        <dbReference type="EMBL" id="GAC70054.1"/>
    </source>
</evidence>
<feature type="transmembrane region" description="Helical" evidence="8">
    <location>
        <begin position="38"/>
        <end position="57"/>
    </location>
</feature>
<evidence type="ECO:0000256" key="1">
    <source>
        <dbReference type="ARBA" id="ARBA00004651"/>
    </source>
</evidence>
<feature type="transmembrane region" description="Helical" evidence="8">
    <location>
        <begin position="289"/>
        <end position="307"/>
    </location>
</feature>
<comment type="subcellular location">
    <subcellularLocation>
        <location evidence="1">Cell membrane</location>
        <topology evidence="1">Multi-pass membrane protein</topology>
    </subcellularLocation>
    <subcellularLocation>
        <location evidence="7">Membrane</location>
        <topology evidence="7">Multi-pass membrane protein</topology>
    </subcellularLocation>
</comment>
<feature type="transmembrane region" description="Helical" evidence="8">
    <location>
        <begin position="374"/>
        <end position="392"/>
    </location>
</feature>
<dbReference type="InterPro" id="IPR050586">
    <property type="entry name" value="CPA3_Na-H_Antiporter_D"/>
</dbReference>
<dbReference type="Pfam" id="PF00361">
    <property type="entry name" value="Proton_antipo_M"/>
    <property type="match status" value="1"/>
</dbReference>
<feature type="domain" description="NADH:quinone oxidoreductase/Mrp antiporter transmembrane" evidence="9">
    <location>
        <begin position="144"/>
        <end position="431"/>
    </location>
</feature>
<feature type="transmembrane region" description="Helical" evidence="8">
    <location>
        <begin position="224"/>
        <end position="246"/>
    </location>
</feature>
<dbReference type="STRING" id="1223545.GS4_31_00200"/>
<accession>M0QNR9</accession>
<feature type="transmembrane region" description="Helical" evidence="8">
    <location>
        <begin position="180"/>
        <end position="200"/>
    </location>
</feature>
<dbReference type="InterPro" id="IPR003918">
    <property type="entry name" value="NADH_UbQ_OxRdtase"/>
</dbReference>
<dbReference type="PRINTS" id="PR01437">
    <property type="entry name" value="NUOXDRDTASE4"/>
</dbReference>
<evidence type="ECO:0000256" key="2">
    <source>
        <dbReference type="ARBA" id="ARBA00005346"/>
    </source>
</evidence>
<name>M0QNR9_9ACTN</name>
<dbReference type="AlphaFoldDB" id="M0QNR9"/>
<dbReference type="eggNOG" id="COG0651">
    <property type="taxonomic scope" value="Bacteria"/>
</dbReference>
<evidence type="ECO:0000256" key="4">
    <source>
        <dbReference type="ARBA" id="ARBA00022692"/>
    </source>
</evidence>
<feature type="transmembrane region" description="Helical" evidence="8">
    <location>
        <begin position="123"/>
        <end position="144"/>
    </location>
</feature>
<protein>
    <submittedName>
        <fullName evidence="10">Na(+)/H(+) antiporter subunit D</fullName>
    </submittedName>
</protein>
<feature type="transmembrane region" description="Helical" evidence="8">
    <location>
        <begin position="314"/>
        <end position="334"/>
    </location>
</feature>
<dbReference type="InterPro" id="IPR001750">
    <property type="entry name" value="ND/Mrp_TM"/>
</dbReference>
<dbReference type="EMBL" id="BANX01000031">
    <property type="protein sequence ID" value="GAC70054.1"/>
    <property type="molecule type" value="Genomic_DNA"/>
</dbReference>
<dbReference type="GO" id="GO:0005886">
    <property type="term" value="C:plasma membrane"/>
    <property type="evidence" value="ECO:0007669"/>
    <property type="project" value="UniProtKB-SubCell"/>
</dbReference>
<dbReference type="GO" id="GO:0008137">
    <property type="term" value="F:NADH dehydrogenase (ubiquinone) activity"/>
    <property type="evidence" value="ECO:0007669"/>
    <property type="project" value="InterPro"/>
</dbReference>
<keyword evidence="11" id="KW-1185">Reference proteome</keyword>
<gene>
    <name evidence="10" type="primary">mrpD</name>
    <name evidence="10" type="ORF">GS4_31_00200</name>
</gene>
<dbReference type="RefSeq" id="WP_007623729.1">
    <property type="nucleotide sequence ID" value="NZ_BANX01000031.1"/>
</dbReference>